<organism evidence="2">
    <name type="scientific">Halocynthia roretzi</name>
    <name type="common">Sea squirt</name>
    <name type="synonym">Cynthia roretzi</name>
    <dbReference type="NCBI Taxonomy" id="7729"/>
    <lineage>
        <taxon>Eukaryota</taxon>
        <taxon>Metazoa</taxon>
        <taxon>Chordata</taxon>
        <taxon>Tunicata</taxon>
        <taxon>Ascidiacea</taxon>
        <taxon>Stolidobranchia</taxon>
        <taxon>Pyuridae</taxon>
        <taxon>Halocynthia</taxon>
    </lineage>
</organism>
<feature type="region of interest" description="Disordered" evidence="1">
    <location>
        <begin position="365"/>
        <end position="418"/>
    </location>
</feature>
<name>Q9GRA4_HALRO</name>
<proteinExistence type="evidence at transcript level"/>
<feature type="compositionally biased region" description="Basic residues" evidence="1">
    <location>
        <begin position="386"/>
        <end position="397"/>
    </location>
</feature>
<evidence type="ECO:0000313" key="2">
    <source>
        <dbReference type="EMBL" id="BAB19959.2"/>
    </source>
</evidence>
<sequence length="458" mass="50845">MASVMNFKTTLNSTDGNLHNELARGMLQYQQQHVCGKRIAPCPPSNCITAQPKKPGTCYSPAIVIANNRATCVTPFGLRSGNIQDENKVLQGRISTPTNCFQSYCVQQSNRAPYAGPVIGLTYDAINSSNLPRPSGQVSKRTRCCPVLSSGNTFSTPPYSLSTNQQGKETSRYRRRIIRRSPITKKLKNRNAGCLSVMKNVAVKSIKTAQSCIEKNAPQPGLNALAVYHSFLKQQEERYPDRTSTQWDTTNTEQMSSLRRLKNTDTRYSNGFAPQLTSTPQKNQRCEEGHTTRRIMNEIPVRNDGKATHTDNSGSSLDDVLDALQEEARQGSSHIMLPITELAEIVKNFQKQHTEGDEILSSTVATKTSSCSNKNNSDNNNGSKEKRQRVSKTRQVKSKLPGMYPIGAPRAASSPISASRKRALAAYDDYEYPDNFELGPSRRKRHALSGINGVWRPW</sequence>
<evidence type="ECO:0000256" key="1">
    <source>
        <dbReference type="SAM" id="MobiDB-lite"/>
    </source>
</evidence>
<reference evidence="2" key="1">
    <citation type="journal article" date="2001" name="Nature">
        <title>macho-1 encodes a localized mRNA in ascidian eggs that specifies muscle fate during embryogenesis.</title>
        <authorList>
            <person name="Nishida H."/>
            <person name="Sawada K."/>
        </authorList>
    </citation>
    <scope>NUCLEOTIDE SEQUENCE</scope>
</reference>
<feature type="compositionally biased region" description="Low complexity" evidence="1">
    <location>
        <begin position="367"/>
        <end position="382"/>
    </location>
</feature>
<accession>Q9GRA4</accession>
<feature type="compositionally biased region" description="Low complexity" evidence="1">
    <location>
        <begin position="405"/>
        <end position="418"/>
    </location>
</feature>
<dbReference type="EMBL" id="AB045129">
    <property type="protein sequence ID" value="BAB19959.2"/>
    <property type="molecule type" value="mRNA"/>
</dbReference>
<gene>
    <name evidence="2" type="primary">hrpem</name>
</gene>
<protein>
    <submittedName>
        <fullName evidence="2">HrPEM</fullName>
    </submittedName>
</protein>
<dbReference type="AlphaFoldDB" id="Q9GRA4"/>